<dbReference type="EMBL" id="LJKA01000062">
    <property type="protein sequence ID" value="KZD30343.1"/>
    <property type="molecule type" value="Genomic_DNA"/>
</dbReference>
<comment type="caution">
    <text evidence="1">The sequence shown here is derived from an EMBL/GenBank/DDBJ whole genome shotgun (WGS) entry which is preliminary data.</text>
</comment>
<proteinExistence type="predicted"/>
<reference evidence="1 2" key="1">
    <citation type="submission" date="2015-09" db="EMBL/GenBank/DDBJ databases">
        <title>Bacillus cereus food isolates.</title>
        <authorList>
            <person name="Boekhorst J."/>
        </authorList>
    </citation>
    <scope>NUCLEOTIDE SEQUENCE [LARGE SCALE GENOMIC DNA]</scope>
    <source>
        <strain evidence="1 2">B4082</strain>
    </source>
</reference>
<evidence type="ECO:0000313" key="2">
    <source>
        <dbReference type="Proteomes" id="UP000076501"/>
    </source>
</evidence>
<dbReference type="AlphaFoldDB" id="A0A164DGI5"/>
<protein>
    <submittedName>
        <fullName evidence="1">Uncharacterized protein</fullName>
    </submittedName>
</protein>
<dbReference type="Gene3D" id="3.20.20.80">
    <property type="entry name" value="Glycosidases"/>
    <property type="match status" value="1"/>
</dbReference>
<evidence type="ECO:0000313" key="1">
    <source>
        <dbReference type="EMBL" id="KZD30343.1"/>
    </source>
</evidence>
<name>A0A164DGI5_BACCE</name>
<gene>
    <name evidence="1" type="ORF">B4082_3922</name>
</gene>
<dbReference type="Proteomes" id="UP000076501">
    <property type="component" value="Unassembled WGS sequence"/>
</dbReference>
<dbReference type="PATRIC" id="fig|1396.539.peg.4231"/>
<organism evidence="1 2">
    <name type="scientific">Bacillus cereus</name>
    <dbReference type="NCBI Taxonomy" id="1396"/>
    <lineage>
        <taxon>Bacteria</taxon>
        <taxon>Bacillati</taxon>
        <taxon>Bacillota</taxon>
        <taxon>Bacilli</taxon>
        <taxon>Bacillales</taxon>
        <taxon>Bacillaceae</taxon>
        <taxon>Bacillus</taxon>
        <taxon>Bacillus cereus group</taxon>
    </lineage>
</organism>
<accession>A0A164DGI5</accession>
<sequence length="39" mass="4293">MIQSVSLHSKCSRYGGNKSANPCDIWQYTETGNVPGIHL</sequence>